<evidence type="ECO:0000259" key="12">
    <source>
        <dbReference type="Pfam" id="PF00763"/>
    </source>
</evidence>
<keyword evidence="8 11" id="KW-0368">Histidine biosynthesis</keyword>
<feature type="domain" description="Tetrahydrofolate dehydrogenase/cyclohydrolase NAD(P)-binding" evidence="13">
    <location>
        <begin position="138"/>
        <end position="276"/>
    </location>
</feature>
<evidence type="ECO:0000313" key="14">
    <source>
        <dbReference type="EMBL" id="MFB9752773.1"/>
    </source>
</evidence>
<dbReference type="InterPro" id="IPR036291">
    <property type="entry name" value="NAD(P)-bd_dom_sf"/>
</dbReference>
<evidence type="ECO:0000256" key="7">
    <source>
        <dbReference type="ARBA" id="ARBA00023002"/>
    </source>
</evidence>
<evidence type="ECO:0000256" key="9">
    <source>
        <dbReference type="ARBA" id="ARBA00023167"/>
    </source>
</evidence>
<evidence type="ECO:0000259" key="13">
    <source>
        <dbReference type="Pfam" id="PF02882"/>
    </source>
</evidence>
<protein>
    <recommendedName>
        <fullName evidence="11">Bifunctional protein FolD</fullName>
    </recommendedName>
    <domain>
        <recommendedName>
            <fullName evidence="11">Methylenetetrahydrofolate dehydrogenase</fullName>
            <ecNumber evidence="11">1.5.1.5</ecNumber>
        </recommendedName>
    </domain>
    <domain>
        <recommendedName>
            <fullName evidence="11">Methenyltetrahydrofolate cyclohydrolase</fullName>
            <ecNumber evidence="11">3.5.4.9</ecNumber>
        </recommendedName>
    </domain>
</protein>
<dbReference type="CDD" id="cd01080">
    <property type="entry name" value="NAD_bind_m-THF_DH_Cyclohyd"/>
    <property type="match status" value="1"/>
</dbReference>
<feature type="binding site" evidence="11">
    <location>
        <position position="230"/>
    </location>
    <ligand>
        <name>NADP(+)</name>
        <dbReference type="ChEBI" id="CHEBI:58349"/>
    </ligand>
</feature>
<keyword evidence="7 11" id="KW-0560">Oxidoreductase</keyword>
<comment type="catalytic activity">
    <reaction evidence="11">
        <text>(6R)-5,10-methylene-5,6,7,8-tetrahydrofolate + NADP(+) = (6R)-5,10-methenyltetrahydrofolate + NADPH</text>
        <dbReference type="Rhea" id="RHEA:22812"/>
        <dbReference type="ChEBI" id="CHEBI:15636"/>
        <dbReference type="ChEBI" id="CHEBI:57455"/>
        <dbReference type="ChEBI" id="CHEBI:57783"/>
        <dbReference type="ChEBI" id="CHEBI:58349"/>
        <dbReference type="EC" id="1.5.1.5"/>
    </reaction>
</comment>
<keyword evidence="4 11" id="KW-0658">Purine biosynthesis</keyword>
<evidence type="ECO:0000313" key="15">
    <source>
        <dbReference type="Proteomes" id="UP001589619"/>
    </source>
</evidence>
<reference evidence="14 15" key="1">
    <citation type="submission" date="2024-09" db="EMBL/GenBank/DDBJ databases">
        <authorList>
            <person name="Sun Q."/>
            <person name="Mori K."/>
        </authorList>
    </citation>
    <scope>NUCLEOTIDE SEQUENCE [LARGE SCALE GENOMIC DNA]</scope>
    <source>
        <strain evidence="14 15">JCM 12520</strain>
    </source>
</reference>
<evidence type="ECO:0000256" key="5">
    <source>
        <dbReference type="ARBA" id="ARBA00022801"/>
    </source>
</evidence>
<dbReference type="InterPro" id="IPR020631">
    <property type="entry name" value="THF_DH/CycHdrlase_NAD-bd_dom"/>
</dbReference>
<comment type="caution">
    <text evidence="11">Lacks conserved residue(s) required for the propagation of feature annotation.</text>
</comment>
<evidence type="ECO:0000256" key="8">
    <source>
        <dbReference type="ARBA" id="ARBA00023102"/>
    </source>
</evidence>
<feature type="domain" description="Tetrahydrofolate dehydrogenase/cyclohydrolase catalytic" evidence="12">
    <location>
        <begin position="5"/>
        <end position="119"/>
    </location>
</feature>
<keyword evidence="2 11" id="KW-0554">One-carbon metabolism</keyword>
<dbReference type="InterPro" id="IPR020630">
    <property type="entry name" value="THF_DH/CycHdrlase_cat_dom"/>
</dbReference>
<keyword evidence="6 11" id="KW-0521">NADP</keyword>
<evidence type="ECO:0000256" key="4">
    <source>
        <dbReference type="ARBA" id="ARBA00022755"/>
    </source>
</evidence>
<dbReference type="Pfam" id="PF02882">
    <property type="entry name" value="THF_DHG_CYH_C"/>
    <property type="match status" value="1"/>
</dbReference>
<dbReference type="EMBL" id="JBHMAG010000012">
    <property type="protein sequence ID" value="MFB9752773.1"/>
    <property type="molecule type" value="Genomic_DNA"/>
</dbReference>
<dbReference type="PRINTS" id="PR00085">
    <property type="entry name" value="THFDHDRGNASE"/>
</dbReference>
<sequence length="294" mass="30518">MGIWMNAKETAARVRAQAAEEAARLRAEGVVPKVAALLVEGDPASAYYANAKKKLAASLGIEFVLAELPRETAEAELVGLVSAWSRDESVHGIMVELPLPGHVSAAAVAAAIDPLKDVDGVTPANKLAVMTGEAGLYPATPQSCILLLKAYGYSLEGKNVTLVGRGQTVGLPLFHMLQREQATVTVCHSRTADLSRHVKQADIVIAAVGRPGLLTADMFHAGSVVVDAGINEAEEGRVVGDVDAEAIHTAAAVSPVPGGVGTLTTALLFVNAIRAIGLQQEARRDVETKGGARA</sequence>
<keyword evidence="3 11" id="KW-0028">Amino-acid biosynthesis</keyword>
<dbReference type="InterPro" id="IPR046346">
    <property type="entry name" value="Aminoacid_DH-like_N_sf"/>
</dbReference>
<proteinExistence type="inferred from homology"/>
<dbReference type="InterPro" id="IPR000672">
    <property type="entry name" value="THF_DH/CycHdrlase"/>
</dbReference>
<dbReference type="Proteomes" id="UP001589619">
    <property type="component" value="Unassembled WGS sequence"/>
</dbReference>
<evidence type="ECO:0000256" key="3">
    <source>
        <dbReference type="ARBA" id="ARBA00022605"/>
    </source>
</evidence>
<gene>
    <name evidence="11" type="primary">folD</name>
    <name evidence="14" type="ORF">ACFFNY_14500</name>
</gene>
<dbReference type="RefSeq" id="WP_344903306.1">
    <property type="nucleotide sequence ID" value="NZ_BAAAYO010000001.1"/>
</dbReference>
<dbReference type="PANTHER" id="PTHR48099">
    <property type="entry name" value="C-1-TETRAHYDROFOLATE SYNTHASE, CYTOPLASMIC-RELATED"/>
    <property type="match status" value="1"/>
</dbReference>
<keyword evidence="5 11" id="KW-0378">Hydrolase</keyword>
<evidence type="ECO:0000256" key="11">
    <source>
        <dbReference type="HAMAP-Rule" id="MF_01576"/>
    </source>
</evidence>
<evidence type="ECO:0000256" key="6">
    <source>
        <dbReference type="ARBA" id="ARBA00022857"/>
    </source>
</evidence>
<dbReference type="PANTHER" id="PTHR48099:SF5">
    <property type="entry name" value="C-1-TETRAHYDROFOLATE SYNTHASE, CYTOPLASMIC"/>
    <property type="match status" value="1"/>
</dbReference>
<feature type="binding site" evidence="11">
    <location>
        <begin position="164"/>
        <end position="166"/>
    </location>
    <ligand>
        <name>NADP(+)</name>
        <dbReference type="ChEBI" id="CHEBI:58349"/>
    </ligand>
</feature>
<dbReference type="Pfam" id="PF00763">
    <property type="entry name" value="THF_DHG_CYH"/>
    <property type="match status" value="1"/>
</dbReference>
<evidence type="ECO:0000256" key="1">
    <source>
        <dbReference type="ARBA" id="ARBA00004777"/>
    </source>
</evidence>
<comment type="caution">
    <text evidence="14">The sequence shown here is derived from an EMBL/GenBank/DDBJ whole genome shotgun (WGS) entry which is preliminary data.</text>
</comment>
<comment type="subunit">
    <text evidence="11">Homodimer.</text>
</comment>
<dbReference type="SUPFAM" id="SSF53223">
    <property type="entry name" value="Aminoacid dehydrogenase-like, N-terminal domain"/>
    <property type="match status" value="1"/>
</dbReference>
<keyword evidence="9 11" id="KW-0486">Methionine biosynthesis</keyword>
<dbReference type="SUPFAM" id="SSF51735">
    <property type="entry name" value="NAD(P)-binding Rossmann-fold domains"/>
    <property type="match status" value="1"/>
</dbReference>
<keyword evidence="10 11" id="KW-0511">Multifunctional enzyme</keyword>
<dbReference type="EC" id="1.5.1.5" evidence="11"/>
<dbReference type="Gene3D" id="3.40.50.720">
    <property type="entry name" value="NAD(P)-binding Rossmann-like Domain"/>
    <property type="match status" value="1"/>
</dbReference>
<evidence type="ECO:0000256" key="2">
    <source>
        <dbReference type="ARBA" id="ARBA00022563"/>
    </source>
</evidence>
<name>A0ABV5VX09_9BACL</name>
<evidence type="ECO:0000256" key="10">
    <source>
        <dbReference type="ARBA" id="ARBA00023268"/>
    </source>
</evidence>
<comment type="catalytic activity">
    <reaction evidence="11">
        <text>(6R)-5,10-methenyltetrahydrofolate + H2O = (6R)-10-formyltetrahydrofolate + H(+)</text>
        <dbReference type="Rhea" id="RHEA:23700"/>
        <dbReference type="ChEBI" id="CHEBI:15377"/>
        <dbReference type="ChEBI" id="CHEBI:15378"/>
        <dbReference type="ChEBI" id="CHEBI:57455"/>
        <dbReference type="ChEBI" id="CHEBI:195366"/>
        <dbReference type="EC" id="3.5.4.9"/>
    </reaction>
</comment>
<keyword evidence="15" id="KW-1185">Reference proteome</keyword>
<dbReference type="EC" id="3.5.4.9" evidence="11"/>
<comment type="similarity">
    <text evidence="11">Belongs to the tetrahydrofolate dehydrogenase/cyclohydrolase family.</text>
</comment>
<dbReference type="HAMAP" id="MF_01576">
    <property type="entry name" value="THF_DHG_CYH"/>
    <property type="match status" value="1"/>
</dbReference>
<comment type="function">
    <text evidence="11">Catalyzes the oxidation of 5,10-methylenetetrahydrofolate to 5,10-methenyltetrahydrofolate and then the hydrolysis of 5,10-methenyltetrahydrofolate to 10-formyltetrahydrofolate.</text>
</comment>
<organism evidence="14 15">
    <name type="scientific">Paenibacillus hodogayensis</name>
    <dbReference type="NCBI Taxonomy" id="279208"/>
    <lineage>
        <taxon>Bacteria</taxon>
        <taxon>Bacillati</taxon>
        <taxon>Bacillota</taxon>
        <taxon>Bacilli</taxon>
        <taxon>Bacillales</taxon>
        <taxon>Paenibacillaceae</taxon>
        <taxon>Paenibacillus</taxon>
    </lineage>
</organism>
<comment type="pathway">
    <text evidence="1 11">One-carbon metabolism; tetrahydrofolate interconversion.</text>
</comment>
<accession>A0ABV5VX09</accession>
<dbReference type="Gene3D" id="3.40.50.10860">
    <property type="entry name" value="Leucine Dehydrogenase, chain A, domain 1"/>
    <property type="match status" value="1"/>
</dbReference>